<evidence type="ECO:0000313" key="1">
    <source>
        <dbReference type="EMBL" id="GBC61067.1"/>
    </source>
</evidence>
<protein>
    <submittedName>
        <fullName evidence="1">Uncharacterized protein</fullName>
    </submittedName>
</protein>
<proteinExistence type="predicted"/>
<name>A0A401FVR2_9BACT</name>
<dbReference type="RefSeq" id="WP_124328400.1">
    <property type="nucleotide sequence ID" value="NZ_BEXT01000001.1"/>
</dbReference>
<dbReference type="EMBL" id="BEXT01000001">
    <property type="protein sequence ID" value="GBC61067.1"/>
    <property type="molecule type" value="Genomic_DNA"/>
</dbReference>
<comment type="caution">
    <text evidence="1">The sequence shown here is derived from an EMBL/GenBank/DDBJ whole genome shotgun (WGS) entry which is preliminary data.</text>
</comment>
<reference evidence="2" key="2">
    <citation type="submission" date="2019-01" db="EMBL/GenBank/DDBJ databases">
        <title>Genome sequence of Desulfonema ishimotonii strain Tokyo 01.</title>
        <authorList>
            <person name="Fukui M."/>
        </authorList>
    </citation>
    <scope>NUCLEOTIDE SEQUENCE [LARGE SCALE GENOMIC DNA]</scope>
    <source>
        <strain evidence="2">Tokyo 01</strain>
    </source>
</reference>
<organism evidence="1 2">
    <name type="scientific">Desulfonema ishimotonii</name>
    <dbReference type="NCBI Taxonomy" id="45657"/>
    <lineage>
        <taxon>Bacteria</taxon>
        <taxon>Pseudomonadati</taxon>
        <taxon>Thermodesulfobacteriota</taxon>
        <taxon>Desulfobacteria</taxon>
        <taxon>Desulfobacterales</taxon>
        <taxon>Desulfococcaceae</taxon>
        <taxon>Desulfonema</taxon>
    </lineage>
</organism>
<dbReference type="AlphaFoldDB" id="A0A401FVR2"/>
<sequence length="97" mass="11327">MASEVRPLREKSGIRKFYGTKQPMILKGRGKNKYAIKDNFPDFCKKNQIYEYASVVRGELSLQRNLSKMSLKTFFFCGPDMRYDSFAESIGPIQWFP</sequence>
<dbReference type="Proteomes" id="UP000288096">
    <property type="component" value="Unassembled WGS sequence"/>
</dbReference>
<keyword evidence="2" id="KW-1185">Reference proteome</keyword>
<accession>A0A401FVR2</accession>
<evidence type="ECO:0000313" key="2">
    <source>
        <dbReference type="Proteomes" id="UP000288096"/>
    </source>
</evidence>
<reference evidence="2" key="1">
    <citation type="submission" date="2017-11" db="EMBL/GenBank/DDBJ databases">
        <authorList>
            <person name="Watanabe M."/>
            <person name="Kojima H."/>
        </authorList>
    </citation>
    <scope>NUCLEOTIDE SEQUENCE [LARGE SCALE GENOMIC DNA]</scope>
    <source>
        <strain evidence="2">Tokyo 01</strain>
    </source>
</reference>
<gene>
    <name evidence="1" type="ORF">DENIS_2027</name>
</gene>